<name>A0A0F9R5N5_9ZZZZ</name>
<dbReference type="AlphaFoldDB" id="A0A0F9R5N5"/>
<reference evidence="1" key="1">
    <citation type="journal article" date="2015" name="Nature">
        <title>Complex archaea that bridge the gap between prokaryotes and eukaryotes.</title>
        <authorList>
            <person name="Spang A."/>
            <person name="Saw J.H."/>
            <person name="Jorgensen S.L."/>
            <person name="Zaremba-Niedzwiedzka K."/>
            <person name="Martijn J."/>
            <person name="Lind A.E."/>
            <person name="van Eijk R."/>
            <person name="Schleper C."/>
            <person name="Guy L."/>
            <person name="Ettema T.J."/>
        </authorList>
    </citation>
    <scope>NUCLEOTIDE SEQUENCE</scope>
</reference>
<comment type="caution">
    <text evidence="1">The sequence shown here is derived from an EMBL/GenBank/DDBJ whole genome shotgun (WGS) entry which is preliminary data.</text>
</comment>
<accession>A0A0F9R5N5</accession>
<protein>
    <submittedName>
        <fullName evidence="1">Uncharacterized protein</fullName>
    </submittedName>
</protein>
<evidence type="ECO:0000313" key="1">
    <source>
        <dbReference type="EMBL" id="KKN44597.1"/>
    </source>
</evidence>
<proteinExistence type="predicted"/>
<organism evidence="1">
    <name type="scientific">marine sediment metagenome</name>
    <dbReference type="NCBI Taxonomy" id="412755"/>
    <lineage>
        <taxon>unclassified sequences</taxon>
        <taxon>metagenomes</taxon>
        <taxon>ecological metagenomes</taxon>
    </lineage>
</organism>
<gene>
    <name evidence="1" type="ORF">LCGC14_0691350</name>
</gene>
<sequence>MKRRKRDLPMAGILLLLSLGIAAGLFGYSLTPREGCRKREGAIIGENIAEPKELIIRNQLYKVN</sequence>
<dbReference type="EMBL" id="LAZR01001441">
    <property type="protein sequence ID" value="KKN44597.1"/>
    <property type="molecule type" value="Genomic_DNA"/>
</dbReference>